<protein>
    <submittedName>
        <fullName evidence="2">BTB domain-containing protein</fullName>
    </submittedName>
</protein>
<proteinExistence type="predicted"/>
<evidence type="ECO:0000313" key="2">
    <source>
        <dbReference type="WBParaSite" id="ES5_v2.g18361.t1"/>
    </source>
</evidence>
<evidence type="ECO:0000313" key="1">
    <source>
        <dbReference type="Proteomes" id="UP000887579"/>
    </source>
</evidence>
<reference evidence="2" key="1">
    <citation type="submission" date="2022-11" db="UniProtKB">
        <authorList>
            <consortium name="WormBaseParasite"/>
        </authorList>
    </citation>
    <scope>IDENTIFICATION</scope>
</reference>
<accession>A0AC34FM21</accession>
<organism evidence="1 2">
    <name type="scientific">Panagrolaimus sp. ES5</name>
    <dbReference type="NCBI Taxonomy" id="591445"/>
    <lineage>
        <taxon>Eukaryota</taxon>
        <taxon>Metazoa</taxon>
        <taxon>Ecdysozoa</taxon>
        <taxon>Nematoda</taxon>
        <taxon>Chromadorea</taxon>
        <taxon>Rhabditida</taxon>
        <taxon>Tylenchina</taxon>
        <taxon>Panagrolaimomorpha</taxon>
        <taxon>Panagrolaimoidea</taxon>
        <taxon>Panagrolaimidae</taxon>
        <taxon>Panagrolaimus</taxon>
    </lineage>
</organism>
<dbReference type="Proteomes" id="UP000887579">
    <property type="component" value="Unplaced"/>
</dbReference>
<dbReference type="WBParaSite" id="ES5_v2.g18361.t1">
    <property type="protein sequence ID" value="ES5_v2.g18361.t1"/>
    <property type="gene ID" value="ES5_v2.g18361"/>
</dbReference>
<name>A0AC34FM21_9BILA</name>
<sequence length="318" mass="37099">MSISVDYTPAVDTTNLYSIHYEYIIEKQWFNNYNNIQLQSEKVKGIEHAELTLKMTKKPGYSAWTVLMEIQTEIPLKYEVSFEICSENNSAFKHFRDVVDGSKIIDSNPFVSLTDLNSEKLKFSVKALFCYKNKEDERIYGKTKMIQSNDWSRRLQNHGEKDFKFIVGNESVEIHKFFLSLESTVFATMLEEKKYKETQAGQTEITDFKFETVKAFVAFCYGEDISDYIKFAQNAIELLMFADKYDMKNLKKTFEEYYSKKLTIGNVGNILTAAEKYNAAILKAECIRFIQSLPRIEKDSIVYGILDEEIRGFFFEDN</sequence>